<keyword evidence="9" id="KW-1133">Transmembrane helix</keyword>
<comment type="subcellular location">
    <subcellularLocation>
        <location evidence="1">Nucleus</location>
    </subcellularLocation>
</comment>
<feature type="region of interest" description="Disordered" evidence="8">
    <location>
        <begin position="338"/>
        <end position="396"/>
    </location>
</feature>
<accession>A0AAV1C775</accession>
<keyword evidence="2" id="KW-0805">Transcription regulation</keyword>
<keyword evidence="12" id="KW-1185">Reference proteome</keyword>
<evidence type="ECO:0000259" key="10">
    <source>
        <dbReference type="PROSITE" id="PS51032"/>
    </source>
</evidence>
<sequence length="528" mass="57493">MGLVVVISLPFILFSLLLGFGCFFLGRAKGRQDLRTNAQVYGAPAPPPGSVSASDTISAAVTGQDAKYFTYPSSQPPSAHQSLSKDSSDIVLKIMASSSSQPPPIPEAGGSGGGGGEVPETSGSGSAAGAVMAGPMHRGGDDLALYRGLKKAKKDRGCTAKERISKMPPCTAGKRSSIYRGVTRHRWTGRYEAHLWDKSTWNQNQNKKGKQGAYDDEEAAARAYDLAALKYWGPGTLINFPVSDYKRDLEEMQNISREDYLASLRRKSSGFSRGISKYRPLSSRWDPHLRQLSGGDYFNNMSYGEDATAESEYIGGFCIDRKIDLTNYIKWWGTNKPRQLDSHTKSSEETKFQSSEDMNSELKSLDWTAQPTEPYQMPQLGVPREGKERKGSKVSAMSILSRSAAFKSLQEKGLKKKETGENDENDDKNVINKKDNGKGVEKSSHDDVGERLGAGIAIGGGFPVQRNSYPLMPLLSAPLLTNYTSIDSLADPVLWNSLVSALPAGSSQTAEIAKNESSSDYSLFQQED</sequence>
<evidence type="ECO:0000313" key="11">
    <source>
        <dbReference type="EMBL" id="CAI9090433.1"/>
    </source>
</evidence>
<organism evidence="11 12">
    <name type="scientific">Oldenlandia corymbosa var. corymbosa</name>
    <dbReference type="NCBI Taxonomy" id="529605"/>
    <lineage>
        <taxon>Eukaryota</taxon>
        <taxon>Viridiplantae</taxon>
        <taxon>Streptophyta</taxon>
        <taxon>Embryophyta</taxon>
        <taxon>Tracheophyta</taxon>
        <taxon>Spermatophyta</taxon>
        <taxon>Magnoliopsida</taxon>
        <taxon>eudicotyledons</taxon>
        <taxon>Gunneridae</taxon>
        <taxon>Pentapetalae</taxon>
        <taxon>asterids</taxon>
        <taxon>lamiids</taxon>
        <taxon>Gentianales</taxon>
        <taxon>Rubiaceae</taxon>
        <taxon>Rubioideae</taxon>
        <taxon>Spermacoceae</taxon>
        <taxon>Hedyotis-Oldenlandia complex</taxon>
        <taxon>Oldenlandia</taxon>
    </lineage>
</organism>
<dbReference type="GO" id="GO:0003677">
    <property type="term" value="F:DNA binding"/>
    <property type="evidence" value="ECO:0007669"/>
    <property type="project" value="UniProtKB-KW"/>
</dbReference>
<dbReference type="EMBL" id="OX459118">
    <property type="protein sequence ID" value="CAI9090433.1"/>
    <property type="molecule type" value="Genomic_DNA"/>
</dbReference>
<dbReference type="AlphaFoldDB" id="A0AAV1C775"/>
<comment type="similarity">
    <text evidence="7">Belongs to the AP2/ERF transcription factor family. AP2 subfamily.</text>
</comment>
<proteinExistence type="inferred from homology"/>
<feature type="compositionally biased region" description="Basic and acidic residues" evidence="8">
    <location>
        <begin position="338"/>
        <end position="351"/>
    </location>
</feature>
<feature type="region of interest" description="Disordered" evidence="8">
    <location>
        <begin position="96"/>
        <end position="131"/>
    </location>
</feature>
<evidence type="ECO:0000256" key="3">
    <source>
        <dbReference type="ARBA" id="ARBA00023125"/>
    </source>
</evidence>
<feature type="compositionally biased region" description="Basic and acidic residues" evidence="8">
    <location>
        <begin position="410"/>
        <end position="420"/>
    </location>
</feature>
<keyword evidence="5" id="KW-0804">Transcription</keyword>
<dbReference type="FunFam" id="3.30.730.10:FF:000004">
    <property type="entry name" value="AP2-like ethylene-responsive transcription factor"/>
    <property type="match status" value="1"/>
</dbReference>
<dbReference type="GO" id="GO:0003700">
    <property type="term" value="F:DNA-binding transcription factor activity"/>
    <property type="evidence" value="ECO:0007669"/>
    <property type="project" value="InterPro"/>
</dbReference>
<keyword evidence="6" id="KW-0539">Nucleus</keyword>
<evidence type="ECO:0000313" key="12">
    <source>
        <dbReference type="Proteomes" id="UP001161247"/>
    </source>
</evidence>
<evidence type="ECO:0000256" key="1">
    <source>
        <dbReference type="ARBA" id="ARBA00004123"/>
    </source>
</evidence>
<evidence type="ECO:0000256" key="7">
    <source>
        <dbReference type="ARBA" id="ARBA00037973"/>
    </source>
</evidence>
<keyword evidence="9" id="KW-0472">Membrane</keyword>
<keyword evidence="3" id="KW-0238">DNA-binding</keyword>
<dbReference type="InterPro" id="IPR016177">
    <property type="entry name" value="DNA-bd_dom_sf"/>
</dbReference>
<dbReference type="PANTHER" id="PTHR32467">
    <property type="entry name" value="AP2-LIKE ETHYLENE-RESPONSIVE TRANSCRIPTION FACTOR"/>
    <property type="match status" value="1"/>
</dbReference>
<feature type="transmembrane region" description="Helical" evidence="9">
    <location>
        <begin position="6"/>
        <end position="26"/>
    </location>
</feature>
<keyword evidence="4" id="KW-0010">Activator</keyword>
<dbReference type="Gene3D" id="3.30.730.10">
    <property type="entry name" value="AP2/ERF domain"/>
    <property type="match status" value="1"/>
</dbReference>
<dbReference type="PROSITE" id="PS51032">
    <property type="entry name" value="AP2_ERF"/>
    <property type="match status" value="1"/>
</dbReference>
<dbReference type="SUPFAM" id="SSF54171">
    <property type="entry name" value="DNA-binding domain"/>
    <property type="match status" value="1"/>
</dbReference>
<evidence type="ECO:0000256" key="9">
    <source>
        <dbReference type="SAM" id="Phobius"/>
    </source>
</evidence>
<gene>
    <name evidence="11" type="ORF">OLC1_LOCUS2594</name>
</gene>
<feature type="region of interest" description="Disordered" evidence="8">
    <location>
        <begin position="410"/>
        <end position="447"/>
    </location>
</feature>
<reference evidence="11" key="1">
    <citation type="submission" date="2023-03" db="EMBL/GenBank/DDBJ databases">
        <authorList>
            <person name="Julca I."/>
        </authorList>
    </citation>
    <scope>NUCLEOTIDE SEQUENCE</scope>
</reference>
<name>A0AAV1C775_OLDCO</name>
<evidence type="ECO:0000256" key="4">
    <source>
        <dbReference type="ARBA" id="ARBA00023159"/>
    </source>
</evidence>
<dbReference type="GO" id="GO:0005634">
    <property type="term" value="C:nucleus"/>
    <property type="evidence" value="ECO:0007669"/>
    <property type="project" value="UniProtKB-SubCell"/>
</dbReference>
<feature type="domain" description="AP2/ERF" evidence="10">
    <location>
        <begin position="178"/>
        <end position="241"/>
    </location>
</feature>
<keyword evidence="9" id="KW-0812">Transmembrane</keyword>
<feature type="compositionally biased region" description="Low complexity" evidence="8">
    <location>
        <begin position="118"/>
        <end position="130"/>
    </location>
</feature>
<dbReference type="InterPro" id="IPR036955">
    <property type="entry name" value="AP2/ERF_dom_sf"/>
</dbReference>
<dbReference type="SMART" id="SM00380">
    <property type="entry name" value="AP2"/>
    <property type="match status" value="1"/>
</dbReference>
<evidence type="ECO:0000256" key="5">
    <source>
        <dbReference type="ARBA" id="ARBA00023163"/>
    </source>
</evidence>
<protein>
    <submittedName>
        <fullName evidence="11">OLC1v1025203C1</fullName>
    </submittedName>
</protein>
<dbReference type="PANTHER" id="PTHR32467:SF32">
    <property type="entry name" value="AP2-LIKE ETHYLENE-RESPONSIVE TRANSCRIPTION FACTOR SMOS1"/>
    <property type="match status" value="1"/>
</dbReference>
<evidence type="ECO:0000256" key="6">
    <source>
        <dbReference type="ARBA" id="ARBA00023242"/>
    </source>
</evidence>
<dbReference type="PRINTS" id="PR00367">
    <property type="entry name" value="ETHRSPELEMNT"/>
</dbReference>
<feature type="compositionally biased region" description="Basic and acidic residues" evidence="8">
    <location>
        <begin position="427"/>
        <end position="447"/>
    </location>
</feature>
<dbReference type="InterPro" id="IPR001471">
    <property type="entry name" value="AP2/ERF_dom"/>
</dbReference>
<evidence type="ECO:0000256" key="2">
    <source>
        <dbReference type="ARBA" id="ARBA00023015"/>
    </source>
</evidence>
<evidence type="ECO:0000256" key="8">
    <source>
        <dbReference type="SAM" id="MobiDB-lite"/>
    </source>
</evidence>
<dbReference type="Proteomes" id="UP001161247">
    <property type="component" value="Chromosome 1"/>
</dbReference>